<feature type="compositionally biased region" description="Polar residues" evidence="1">
    <location>
        <begin position="543"/>
        <end position="570"/>
    </location>
</feature>
<dbReference type="EMBL" id="ML977326">
    <property type="protein sequence ID" value="KAF2113957.1"/>
    <property type="molecule type" value="Genomic_DNA"/>
</dbReference>
<dbReference type="OrthoDB" id="4174342at2759"/>
<name>A0A6A5Z4Y6_9PLEO</name>
<feature type="compositionally biased region" description="Low complexity" evidence="1">
    <location>
        <begin position="742"/>
        <end position="755"/>
    </location>
</feature>
<feature type="compositionally biased region" description="Polar residues" evidence="1">
    <location>
        <begin position="505"/>
        <end position="514"/>
    </location>
</feature>
<sequence length="829" mass="89861">MKPDQVAARLKKMRERERAITNPLFRVAPPSTVFWKPDLQRQRPTSLPTASVLLLSSSSCIPDLTATAFPGSLRALACCCGAGDLRDTSQLPTCVLGKRVSNRSILVSDTSKPSLPPIERTSQPPLSDGAAADRLLKFCGTAYILLPTAKRLWIEVRENLQKAHRGTVQVAEASKEIRLDIDASVGPAGGDTDWLQTQLIDVGILAHCWKRGGAQASSKLGAWRKPSHYGSRNCCFLPQRLPHFLHAATMSARGLLATVTAFLTSWVSFAGYEWNHSESSPLRSSPDTSSSMYPERPIRPLPKRRLRARLSPEQAESIVFPPAPQSTVPLFQFPYPNSERVQVRRGETDHHACHCGHNHSEVESEEEEDERAGLPSSPSYHYARNGTGKATTAGASAYRKPGSTASSADGYESFENTNNKKKRKIPNMGSMSTHHTNLAAEMASMGISQAHETAVHEDGDGPGRYYGSAPSTPQHATPGTGISGAGRGRFGRPVSGRSERRVLGVSNNLGNAKASSKRPPDQAGIISTAIANAQSAPPPPGNENVSLLQQEASKTNSAQQFTFTCGSDSASKMAWPGGQGNTQYPAPPGAYPADHRPPPPPTKVPYPAPVQNAPRVATHGTQTSPNMNGTAHPPAAKGAPAQKGAQQPPPPPKPRRSASKLYAYAARKRRMQQEYTNYQNPPKEHWICEFCEYESIFGTPPVALIRQYEIKDRKERKRLAEKRRLLEKARMKGRKGKKASKKAQNNAANNQNNQNLPAGDYEGHPSGGALDGQEEDYYDDDYDDVPPQPPNDGKPCNHPGCHHHPPPSKSQGQPPGDPRGGYRAPTNGA</sequence>
<evidence type="ECO:0000313" key="2">
    <source>
        <dbReference type="EMBL" id="KAF2113957.1"/>
    </source>
</evidence>
<proteinExistence type="predicted"/>
<feature type="compositionally biased region" description="Low complexity" evidence="1">
    <location>
        <begin position="633"/>
        <end position="646"/>
    </location>
</feature>
<dbReference type="AlphaFoldDB" id="A0A6A5Z4Y6"/>
<protein>
    <submittedName>
        <fullName evidence="2">Uncharacterized protein</fullName>
    </submittedName>
</protein>
<feature type="compositionally biased region" description="Basic and acidic residues" evidence="1">
    <location>
        <begin position="352"/>
        <end position="362"/>
    </location>
</feature>
<evidence type="ECO:0000256" key="1">
    <source>
        <dbReference type="SAM" id="MobiDB-lite"/>
    </source>
</evidence>
<feature type="compositionally biased region" description="Polar residues" evidence="1">
    <location>
        <begin position="619"/>
        <end position="629"/>
    </location>
</feature>
<feature type="compositionally biased region" description="Low complexity" evidence="1">
    <location>
        <begin position="277"/>
        <end position="295"/>
    </location>
</feature>
<accession>A0A6A5Z4Y6</accession>
<feature type="compositionally biased region" description="Pro residues" evidence="1">
    <location>
        <begin position="598"/>
        <end position="608"/>
    </location>
</feature>
<feature type="region of interest" description="Disordered" evidence="1">
    <location>
        <begin position="453"/>
        <end position="664"/>
    </location>
</feature>
<evidence type="ECO:0000313" key="3">
    <source>
        <dbReference type="Proteomes" id="UP000799770"/>
    </source>
</evidence>
<feature type="compositionally biased region" description="Acidic residues" evidence="1">
    <location>
        <begin position="772"/>
        <end position="784"/>
    </location>
</feature>
<keyword evidence="3" id="KW-1185">Reference proteome</keyword>
<dbReference type="Proteomes" id="UP000799770">
    <property type="component" value="Unassembled WGS sequence"/>
</dbReference>
<feature type="region of interest" description="Disordered" evidence="1">
    <location>
        <begin position="276"/>
        <end position="304"/>
    </location>
</feature>
<organism evidence="2 3">
    <name type="scientific">Lophiotrema nucula</name>
    <dbReference type="NCBI Taxonomy" id="690887"/>
    <lineage>
        <taxon>Eukaryota</taxon>
        <taxon>Fungi</taxon>
        <taxon>Dikarya</taxon>
        <taxon>Ascomycota</taxon>
        <taxon>Pezizomycotina</taxon>
        <taxon>Dothideomycetes</taxon>
        <taxon>Pleosporomycetidae</taxon>
        <taxon>Pleosporales</taxon>
        <taxon>Lophiotremataceae</taxon>
        <taxon>Lophiotrema</taxon>
    </lineage>
</organism>
<feature type="compositionally biased region" description="Basic residues" evidence="1">
    <location>
        <begin position="731"/>
        <end position="741"/>
    </location>
</feature>
<feature type="compositionally biased region" description="Low complexity" evidence="1">
    <location>
        <begin position="386"/>
        <end position="395"/>
    </location>
</feature>
<reference evidence="2" key="1">
    <citation type="journal article" date="2020" name="Stud. Mycol.">
        <title>101 Dothideomycetes genomes: a test case for predicting lifestyles and emergence of pathogens.</title>
        <authorList>
            <person name="Haridas S."/>
            <person name="Albert R."/>
            <person name="Binder M."/>
            <person name="Bloem J."/>
            <person name="Labutti K."/>
            <person name="Salamov A."/>
            <person name="Andreopoulos B."/>
            <person name="Baker S."/>
            <person name="Barry K."/>
            <person name="Bills G."/>
            <person name="Bluhm B."/>
            <person name="Cannon C."/>
            <person name="Castanera R."/>
            <person name="Culley D."/>
            <person name="Daum C."/>
            <person name="Ezra D."/>
            <person name="Gonzalez J."/>
            <person name="Henrissat B."/>
            <person name="Kuo A."/>
            <person name="Liang C."/>
            <person name="Lipzen A."/>
            <person name="Lutzoni F."/>
            <person name="Magnuson J."/>
            <person name="Mondo S."/>
            <person name="Nolan M."/>
            <person name="Ohm R."/>
            <person name="Pangilinan J."/>
            <person name="Park H.-J."/>
            <person name="Ramirez L."/>
            <person name="Alfaro M."/>
            <person name="Sun H."/>
            <person name="Tritt A."/>
            <person name="Yoshinaga Y."/>
            <person name="Zwiers L.-H."/>
            <person name="Turgeon B."/>
            <person name="Goodwin S."/>
            <person name="Spatafora J."/>
            <person name="Crous P."/>
            <person name="Grigoriev I."/>
        </authorList>
    </citation>
    <scope>NUCLEOTIDE SEQUENCE</scope>
    <source>
        <strain evidence="2">CBS 627.86</strain>
    </source>
</reference>
<feature type="region of interest" description="Disordered" evidence="1">
    <location>
        <begin position="352"/>
        <end position="432"/>
    </location>
</feature>
<feature type="region of interest" description="Disordered" evidence="1">
    <location>
        <begin position="712"/>
        <end position="829"/>
    </location>
</feature>
<gene>
    <name evidence="2" type="ORF">BDV96DRAFT_600707</name>
</gene>